<evidence type="ECO:0000313" key="1">
    <source>
        <dbReference type="EMBL" id="CBY10265.1"/>
    </source>
</evidence>
<dbReference type="Proteomes" id="UP000011014">
    <property type="component" value="Unassembled WGS sequence"/>
</dbReference>
<sequence>MEDIAQIWQFGDPHKLARGFKLSALRKRNVVILFEAKYSGQYWWNEMRRRCYHKSQEQKELDRKLFEACGNGFRSMGTTGKPKYRVVRQLLRDGATIDFFAKQCPANPINIEELEQKMEKYIQNKDEEEFPHEAMTELWEDYVNCIDMVQDRLSQHPECHDIFQLLVKRFDYRSDTVAETHSTSLLGDALIWRNWPEMLFLLKIQYDKHPFLAYLKYSWEFVATEPEKDEADRDSILTAIYVSSDKFIKTAQEDWKLYKDWLKNDGNEQFKIDGYMKTTLLSVICFFDKMSYHHTMLFSKEDFEWLSKDDTIRGLMDNPDTDNSDDSDVQQ</sequence>
<dbReference type="Proteomes" id="UP000001307">
    <property type="component" value="Unassembled WGS sequence"/>
</dbReference>
<keyword evidence="3" id="KW-1185">Reference proteome</keyword>
<accession>E4XI64</accession>
<reference evidence="1" key="1">
    <citation type="journal article" date="2010" name="Science">
        <title>Plasticity of animal genome architecture unmasked by rapid evolution of a pelagic tunicate.</title>
        <authorList>
            <person name="Denoeud F."/>
            <person name="Henriet S."/>
            <person name="Mungpakdee S."/>
            <person name="Aury J.M."/>
            <person name="Da Silva C."/>
            <person name="Brinkmann H."/>
            <person name="Mikhaleva J."/>
            <person name="Olsen L.C."/>
            <person name="Jubin C."/>
            <person name="Canestro C."/>
            <person name="Bouquet J.M."/>
            <person name="Danks G."/>
            <person name="Poulain J."/>
            <person name="Campsteijn C."/>
            <person name="Adamski M."/>
            <person name="Cross I."/>
            <person name="Yadetie F."/>
            <person name="Muffato M."/>
            <person name="Louis A."/>
            <person name="Butcher S."/>
            <person name="Tsagkogeorga G."/>
            <person name="Konrad A."/>
            <person name="Singh S."/>
            <person name="Jensen M.F."/>
            <person name="Cong E.H."/>
            <person name="Eikeseth-Otteraa H."/>
            <person name="Noel B."/>
            <person name="Anthouard V."/>
            <person name="Porcel B.M."/>
            <person name="Kachouri-Lafond R."/>
            <person name="Nishino A."/>
            <person name="Ugolini M."/>
            <person name="Chourrout P."/>
            <person name="Nishida H."/>
            <person name="Aasland R."/>
            <person name="Huzurbazar S."/>
            <person name="Westhof E."/>
            <person name="Delsuc F."/>
            <person name="Lehrach H."/>
            <person name="Reinhardt R."/>
            <person name="Weissenbach J."/>
            <person name="Roy S.W."/>
            <person name="Artiguenave F."/>
            <person name="Postlethwait J.H."/>
            <person name="Manak J.R."/>
            <person name="Thompson E.M."/>
            <person name="Jaillon O."/>
            <person name="Du Pasquier L."/>
            <person name="Boudinot P."/>
            <person name="Liberles D.A."/>
            <person name="Volff J.N."/>
            <person name="Philippe H."/>
            <person name="Lenhard B."/>
            <person name="Roest Crollius H."/>
            <person name="Wincker P."/>
            <person name="Chourrout D."/>
        </authorList>
    </citation>
    <scope>NUCLEOTIDE SEQUENCE [LARGE SCALE GENOMIC DNA]</scope>
</reference>
<evidence type="ECO:0000313" key="3">
    <source>
        <dbReference type="Proteomes" id="UP000001307"/>
    </source>
</evidence>
<dbReference type="InParanoid" id="E4XI64"/>
<protein>
    <submittedName>
        <fullName evidence="1">Uncharacterized protein</fullName>
    </submittedName>
</protein>
<evidence type="ECO:0000313" key="2">
    <source>
        <dbReference type="EMBL" id="CBY35719.1"/>
    </source>
</evidence>
<dbReference type="OrthoDB" id="10321034at2759"/>
<name>E4XI64_OIKDI</name>
<dbReference type="EMBL" id="FN653054">
    <property type="protein sequence ID" value="CBY10265.1"/>
    <property type="molecule type" value="Genomic_DNA"/>
</dbReference>
<dbReference type="AlphaFoldDB" id="E4XI64"/>
<proteinExistence type="predicted"/>
<dbReference type="EMBL" id="FN654667">
    <property type="protein sequence ID" value="CBY35719.1"/>
    <property type="molecule type" value="Genomic_DNA"/>
</dbReference>
<organism evidence="1">
    <name type="scientific">Oikopleura dioica</name>
    <name type="common">Tunicate</name>
    <dbReference type="NCBI Taxonomy" id="34765"/>
    <lineage>
        <taxon>Eukaryota</taxon>
        <taxon>Metazoa</taxon>
        <taxon>Chordata</taxon>
        <taxon>Tunicata</taxon>
        <taxon>Appendicularia</taxon>
        <taxon>Copelata</taxon>
        <taxon>Oikopleuridae</taxon>
        <taxon>Oikopleura</taxon>
    </lineage>
</organism>
<gene>
    <name evidence="1" type="ORF">GSOID_T00011202001</name>
    <name evidence="2" type="ORF">GSOID_T00027549001</name>
</gene>